<keyword evidence="3" id="KW-1185">Reference proteome</keyword>
<protein>
    <submittedName>
        <fullName evidence="2">Uncharacterized protein</fullName>
    </submittedName>
</protein>
<dbReference type="Proteomes" id="UP001501456">
    <property type="component" value="Unassembled WGS sequence"/>
</dbReference>
<name>A0ABP7H053_9FLAO</name>
<feature type="chain" id="PRO_5045707182" evidence="1">
    <location>
        <begin position="21"/>
        <end position="173"/>
    </location>
</feature>
<evidence type="ECO:0000313" key="3">
    <source>
        <dbReference type="Proteomes" id="UP001501456"/>
    </source>
</evidence>
<reference evidence="3" key="1">
    <citation type="journal article" date="2019" name="Int. J. Syst. Evol. Microbiol.">
        <title>The Global Catalogue of Microorganisms (GCM) 10K type strain sequencing project: providing services to taxonomists for standard genome sequencing and annotation.</title>
        <authorList>
            <consortium name="The Broad Institute Genomics Platform"/>
            <consortium name="The Broad Institute Genome Sequencing Center for Infectious Disease"/>
            <person name="Wu L."/>
            <person name="Ma J."/>
        </authorList>
    </citation>
    <scope>NUCLEOTIDE SEQUENCE [LARGE SCALE GENOMIC DNA]</scope>
    <source>
        <strain evidence="3">JCM 17525</strain>
    </source>
</reference>
<evidence type="ECO:0000256" key="1">
    <source>
        <dbReference type="SAM" id="SignalP"/>
    </source>
</evidence>
<organism evidence="2 3">
    <name type="scientific">Corallibacter vietnamensis</name>
    <dbReference type="NCBI Taxonomy" id="904130"/>
    <lineage>
        <taxon>Bacteria</taxon>
        <taxon>Pseudomonadati</taxon>
        <taxon>Bacteroidota</taxon>
        <taxon>Flavobacteriia</taxon>
        <taxon>Flavobacteriales</taxon>
        <taxon>Flavobacteriaceae</taxon>
        <taxon>Corallibacter</taxon>
    </lineage>
</organism>
<evidence type="ECO:0000313" key="2">
    <source>
        <dbReference type="EMBL" id="GAA3778327.1"/>
    </source>
</evidence>
<sequence>MMRMKILSILCLAVCLFSCKKTSTSTEVSVQNNTESSIISISDIETLKYVDYALDSKADKIISNWMKYYELETVVSNLKKADISYFKNNAEILEALIKDLKSTIPEKFQTPLIQARILALETKLYKLEGVANLSNIQKKELLLSVQEVFVAFSNLNLQMNKQVERESQRIQKP</sequence>
<keyword evidence="1" id="KW-0732">Signal</keyword>
<accession>A0ABP7H053</accession>
<feature type="signal peptide" evidence="1">
    <location>
        <begin position="1"/>
        <end position="20"/>
    </location>
</feature>
<dbReference type="EMBL" id="BAABBI010000001">
    <property type="protein sequence ID" value="GAA3778327.1"/>
    <property type="molecule type" value="Genomic_DNA"/>
</dbReference>
<comment type="caution">
    <text evidence="2">The sequence shown here is derived from an EMBL/GenBank/DDBJ whole genome shotgun (WGS) entry which is preliminary data.</text>
</comment>
<gene>
    <name evidence="2" type="ORF">GCM10022271_08230</name>
</gene>
<proteinExistence type="predicted"/>